<dbReference type="EMBL" id="FQYT01000040">
    <property type="protein sequence ID" value="SHJ72322.1"/>
    <property type="molecule type" value="Genomic_DNA"/>
</dbReference>
<keyword evidence="2" id="KW-1185">Reference proteome</keyword>
<protein>
    <submittedName>
        <fullName evidence="1">Uncharacterized protein</fullName>
    </submittedName>
</protein>
<evidence type="ECO:0000313" key="2">
    <source>
        <dbReference type="Proteomes" id="UP000184342"/>
    </source>
</evidence>
<dbReference type="OrthoDB" id="9815896at2"/>
<dbReference type="Proteomes" id="UP000184342">
    <property type="component" value="Unassembled WGS sequence"/>
</dbReference>
<reference evidence="1 2" key="1">
    <citation type="submission" date="2016-11" db="EMBL/GenBank/DDBJ databases">
        <authorList>
            <person name="Jaros S."/>
            <person name="Januszkiewicz K."/>
            <person name="Wedrychowicz H."/>
        </authorList>
    </citation>
    <scope>NUCLEOTIDE SEQUENCE [LARGE SCALE GENOMIC DNA]</scope>
    <source>
        <strain evidence="1 2">DSM 15970</strain>
    </source>
</reference>
<name>A0A1M6LMK8_9FIRM</name>
<proteinExistence type="predicted"/>
<gene>
    <name evidence="1" type="ORF">SAMN02745691_02421</name>
</gene>
<organism evidence="1 2">
    <name type="scientific">Parasporobacterium paucivorans DSM 15970</name>
    <dbReference type="NCBI Taxonomy" id="1122934"/>
    <lineage>
        <taxon>Bacteria</taxon>
        <taxon>Bacillati</taxon>
        <taxon>Bacillota</taxon>
        <taxon>Clostridia</taxon>
        <taxon>Lachnospirales</taxon>
        <taxon>Lachnospiraceae</taxon>
        <taxon>Parasporobacterium</taxon>
    </lineage>
</organism>
<sequence>TAHLAYAGGSTDIFTDKAMDEVYRYSAGSSRATNKVCTHSLMFASQRAKKLIDDHMVRTVIEGELP</sequence>
<feature type="non-terminal residue" evidence="1">
    <location>
        <position position="1"/>
    </location>
</feature>
<accession>A0A1M6LMK8</accession>
<evidence type="ECO:0000313" key="1">
    <source>
        <dbReference type="EMBL" id="SHJ72322.1"/>
    </source>
</evidence>
<dbReference type="AlphaFoldDB" id="A0A1M6LMK8"/>